<dbReference type="InterPro" id="IPR017907">
    <property type="entry name" value="Znf_RING_CS"/>
</dbReference>
<dbReference type="Gene3D" id="1.10.1060.10">
    <property type="entry name" value="Alpha-helical ferredoxin"/>
    <property type="match status" value="1"/>
</dbReference>
<dbReference type="PROSITE" id="PS50089">
    <property type="entry name" value="ZF_RING_2"/>
    <property type="match status" value="1"/>
</dbReference>
<dbReference type="EMBL" id="JAIQCJ010002152">
    <property type="protein sequence ID" value="KAJ8780825.1"/>
    <property type="molecule type" value="Genomic_DNA"/>
</dbReference>
<keyword evidence="12 24" id="KW-0863">Zinc-finger</keyword>
<evidence type="ECO:0000256" key="3">
    <source>
        <dbReference type="ARBA" id="ARBA00004788"/>
    </source>
</evidence>
<dbReference type="EC" id="1.3.5.1" evidence="25"/>
<comment type="subcellular location">
    <subcellularLocation>
        <location evidence="2 25">Mitochondrion inner membrane</location>
        <topology evidence="2 25">Peripheral membrane protein</topology>
        <orientation evidence="2 25">Matrix side</orientation>
    </subcellularLocation>
</comment>
<dbReference type="Pfam" id="PF00097">
    <property type="entry name" value="zf-C3HC4"/>
    <property type="match status" value="1"/>
</dbReference>
<keyword evidence="14 24" id="KW-0862">Zinc</keyword>
<dbReference type="FunFam" id="1.10.1060.10:FF:000029">
    <property type="entry name" value="Succinate dehydrogenase [ubiquinone] iron-sulfur subunit, mitochondrial"/>
    <property type="match status" value="1"/>
</dbReference>
<evidence type="ECO:0000256" key="20">
    <source>
        <dbReference type="ARBA" id="ARBA00046525"/>
    </source>
</evidence>
<evidence type="ECO:0000256" key="18">
    <source>
        <dbReference type="ARBA" id="ARBA00023291"/>
    </source>
</evidence>
<dbReference type="CDD" id="cd16731">
    <property type="entry name" value="RING-HC_MKRN2"/>
    <property type="match status" value="1"/>
</dbReference>
<comment type="function">
    <text evidence="25">Iron-sulfur protein (IP) subunit of succinate dehydrogenase (SDH) that is involved in complex II of the mitochondrial electron transport chain and is responsible for transferring electrons from succinate to ubiquinone (coenzyme Q).</text>
</comment>
<keyword evidence="9 25" id="KW-0001">2Fe-2S</keyword>
<comment type="pathway">
    <text evidence="3 25">Carbohydrate metabolism; tricarboxylic acid cycle; fumarate from succinate (eukaryal route): step 1/1.</text>
</comment>
<dbReference type="AlphaFoldDB" id="A0AB34GQU4"/>
<keyword evidence="25" id="KW-0496">Mitochondrion</keyword>
<sequence>MGTVPHGVPSLGFHSPHPPSYLTASIVKTNLHEPGKREKRTLVLRDRNLSGMAEEKTCPSVVSNPGGCSDLQNSPELKPHSYLEAISSGLDNLEASISYSSEQQLCPYAAAGECRFGDACVYLHGEVCEICRLQVLHPFDPEHRKAHEKICMSTFEHEMEKAFAFQASQDKVCSICMEVILEKASASERRFGILSNCNHTYCLSCIRQWRYAKQFENPIIKSCPECHVISEFVIPSVYWVEDQNKKNELIEAFKQGMGKKVCKYFEQGKGTCPFGSKCLYRHAYPDGRLAEPEKPRKQLSSEGTVRFFNSVRLWDFIENRESQHVHNTEDVDMTELGDLFMHLSGVDCGPMVLDALIKIKNEIDSTLTFRRSCREGICGSCAMNINGGNTLACTQRIDTNLNKVSKIYPLPHMYVIKDLVPDLSNFYAQYKSIEPYLKTKDESQEGKEQYLQSIEDREKLDGLYECILCACCSTSCPSYWWNGDKYLGPAVLMQAYRWMIDSRDDFTEERLAKLQDPFSLYRCHTIMNCTNTCPKGLNPGKAIAEIKKMMATYKEKKVSA</sequence>
<evidence type="ECO:0000259" key="28">
    <source>
        <dbReference type="PROSITE" id="PS51085"/>
    </source>
</evidence>
<evidence type="ECO:0000256" key="8">
    <source>
        <dbReference type="ARBA" id="ARBA00022679"/>
    </source>
</evidence>
<dbReference type="GO" id="GO:0051539">
    <property type="term" value="F:4 iron, 4 sulfur cluster binding"/>
    <property type="evidence" value="ECO:0007669"/>
    <property type="project" value="UniProtKB-KW"/>
</dbReference>
<dbReference type="SMART" id="SM00184">
    <property type="entry name" value="RING"/>
    <property type="match status" value="1"/>
</dbReference>
<dbReference type="GO" id="GO:0005743">
    <property type="term" value="C:mitochondrial inner membrane"/>
    <property type="evidence" value="ECO:0007669"/>
    <property type="project" value="UniProtKB-SubCell"/>
</dbReference>
<evidence type="ECO:0000256" key="9">
    <source>
        <dbReference type="ARBA" id="ARBA00022714"/>
    </source>
</evidence>
<evidence type="ECO:0000256" key="14">
    <source>
        <dbReference type="ARBA" id="ARBA00022833"/>
    </source>
</evidence>
<keyword evidence="10 24" id="KW-0479">Metal-binding</keyword>
<dbReference type="InterPro" id="IPR017896">
    <property type="entry name" value="4Fe4S_Fe-S-bd"/>
</dbReference>
<dbReference type="GO" id="GO:0008270">
    <property type="term" value="F:zinc ion binding"/>
    <property type="evidence" value="ECO:0007669"/>
    <property type="project" value="UniProtKB-KW"/>
</dbReference>
<dbReference type="InterPro" id="IPR013083">
    <property type="entry name" value="Znf_RING/FYVE/PHD"/>
</dbReference>
<feature type="domain" description="2Fe-2S ferredoxin-type" evidence="28">
    <location>
        <begin position="329"/>
        <end position="413"/>
    </location>
</feature>
<keyword evidence="31" id="KW-1185">Reference proteome</keyword>
<organism evidence="30 31">
    <name type="scientific">Eschrichtius robustus</name>
    <name type="common">California gray whale</name>
    <name type="synonym">Eschrichtius gibbosus</name>
    <dbReference type="NCBI Taxonomy" id="9764"/>
    <lineage>
        <taxon>Eukaryota</taxon>
        <taxon>Metazoa</taxon>
        <taxon>Chordata</taxon>
        <taxon>Craniata</taxon>
        <taxon>Vertebrata</taxon>
        <taxon>Euteleostomi</taxon>
        <taxon>Mammalia</taxon>
        <taxon>Eutheria</taxon>
        <taxon>Laurasiatheria</taxon>
        <taxon>Artiodactyla</taxon>
        <taxon>Whippomorpha</taxon>
        <taxon>Cetacea</taxon>
        <taxon>Mysticeti</taxon>
        <taxon>Eschrichtiidae</taxon>
        <taxon>Eschrichtius</taxon>
    </lineage>
</organism>
<dbReference type="GO" id="GO:0009055">
    <property type="term" value="F:electron transfer activity"/>
    <property type="evidence" value="ECO:0007669"/>
    <property type="project" value="InterPro"/>
</dbReference>
<keyword evidence="13" id="KW-0833">Ubl conjugation pathway</keyword>
<evidence type="ECO:0000256" key="23">
    <source>
        <dbReference type="ARBA" id="ARBA00049220"/>
    </source>
</evidence>
<dbReference type="InterPro" id="IPR004489">
    <property type="entry name" value="Succ_DH/fum_Rdtase_Fe-S"/>
</dbReference>
<comment type="cofactor">
    <cofactor evidence="25">
        <name>[4Fe-4S] cluster</name>
        <dbReference type="ChEBI" id="CHEBI:49883"/>
    </cofactor>
    <text evidence="25">Binds 1 [4Fe-4S] cluster.</text>
</comment>
<dbReference type="SUPFAM" id="SSF54292">
    <property type="entry name" value="2Fe-2S ferredoxin-like"/>
    <property type="match status" value="1"/>
</dbReference>
<dbReference type="CDD" id="cd00207">
    <property type="entry name" value="fer2"/>
    <property type="match status" value="1"/>
</dbReference>
<dbReference type="PROSITE" id="PS50103">
    <property type="entry name" value="ZF_C3H1"/>
    <property type="match status" value="2"/>
</dbReference>
<evidence type="ECO:0000256" key="6">
    <source>
        <dbReference type="ARBA" id="ARBA00022485"/>
    </source>
</evidence>
<dbReference type="InterPro" id="IPR018957">
    <property type="entry name" value="Znf_C3HC4_RING-type"/>
</dbReference>
<dbReference type="PANTHER" id="PTHR11921">
    <property type="entry name" value="SUCCINATE DEHYDROGENASE IRON-SULFUR PROTEIN"/>
    <property type="match status" value="1"/>
</dbReference>
<dbReference type="PANTHER" id="PTHR11921:SF29">
    <property type="entry name" value="SUCCINATE DEHYDROGENASE [UBIQUINONE] IRON-SULFUR SUBUNIT, MITOCHONDRIAL"/>
    <property type="match status" value="1"/>
</dbReference>
<evidence type="ECO:0000256" key="21">
    <source>
        <dbReference type="ARBA" id="ARBA00047404"/>
    </source>
</evidence>
<gene>
    <name evidence="30" type="ORF">J1605_000868</name>
</gene>
<dbReference type="Pfam" id="PF13534">
    <property type="entry name" value="Fer4_17"/>
    <property type="match status" value="1"/>
</dbReference>
<dbReference type="GO" id="GO:0008177">
    <property type="term" value="F:succinate dehydrogenase (quinone) activity"/>
    <property type="evidence" value="ECO:0007669"/>
    <property type="project" value="UniProtKB-EC"/>
</dbReference>
<evidence type="ECO:0000259" key="26">
    <source>
        <dbReference type="PROSITE" id="PS50089"/>
    </source>
</evidence>
<dbReference type="NCBIfam" id="TIGR00384">
    <property type="entry name" value="dhsB"/>
    <property type="match status" value="1"/>
</dbReference>
<dbReference type="GO" id="GO:0051537">
    <property type="term" value="F:2 iron, 2 sulfur cluster binding"/>
    <property type="evidence" value="ECO:0007669"/>
    <property type="project" value="UniProtKB-KW"/>
</dbReference>
<dbReference type="NCBIfam" id="NF004616">
    <property type="entry name" value="PRK05950.1"/>
    <property type="match status" value="1"/>
</dbReference>
<evidence type="ECO:0000256" key="11">
    <source>
        <dbReference type="ARBA" id="ARBA00022737"/>
    </source>
</evidence>
<dbReference type="PROSITE" id="PS51379">
    <property type="entry name" value="4FE4S_FER_2"/>
    <property type="match status" value="1"/>
</dbReference>
<dbReference type="InterPro" id="IPR036010">
    <property type="entry name" value="2Fe-2S_ferredoxin-like_sf"/>
</dbReference>
<keyword evidence="25" id="KW-0999">Mitochondrion inner membrane</keyword>
<dbReference type="InterPro" id="IPR001841">
    <property type="entry name" value="Znf_RING"/>
</dbReference>
<dbReference type="InterPro" id="IPR006058">
    <property type="entry name" value="2Fe2S_fd_BS"/>
</dbReference>
<dbReference type="SUPFAM" id="SSF57850">
    <property type="entry name" value="RING/U-box"/>
    <property type="match status" value="1"/>
</dbReference>
<dbReference type="InterPro" id="IPR012675">
    <property type="entry name" value="Beta-grasp_dom_sf"/>
</dbReference>
<evidence type="ECO:0000313" key="30">
    <source>
        <dbReference type="EMBL" id="KAJ8780825.1"/>
    </source>
</evidence>
<keyword evidence="6 25" id="KW-0004">4Fe-4S</keyword>
<dbReference type="Gene3D" id="3.10.20.30">
    <property type="match status" value="1"/>
</dbReference>
<dbReference type="Gene3D" id="3.30.40.10">
    <property type="entry name" value="Zinc/RING finger domain, C3HC4 (zinc finger)"/>
    <property type="match status" value="1"/>
</dbReference>
<dbReference type="PROSITE" id="PS51085">
    <property type="entry name" value="2FE2S_FER_2"/>
    <property type="match status" value="1"/>
</dbReference>
<evidence type="ECO:0000259" key="29">
    <source>
        <dbReference type="PROSITE" id="PS51379"/>
    </source>
</evidence>
<dbReference type="PROSITE" id="PS00197">
    <property type="entry name" value="2FE2S_FER_1"/>
    <property type="match status" value="1"/>
</dbReference>
<evidence type="ECO:0000256" key="12">
    <source>
        <dbReference type="ARBA" id="ARBA00022771"/>
    </source>
</evidence>
<dbReference type="SMART" id="SM00356">
    <property type="entry name" value="ZnF_C3H1"/>
    <property type="match status" value="2"/>
</dbReference>
<evidence type="ECO:0000256" key="16">
    <source>
        <dbReference type="ARBA" id="ARBA00023004"/>
    </source>
</evidence>
<keyword evidence="16 25" id="KW-0408">Iron</keyword>
<comment type="function">
    <text evidence="19">Iron-sulfur protein (IP) subunit of the succinate dehydrogenase complex (mitochondrial respiratory chain complex II), responsible for transferring electrons from succinate to ubiquinone (coenzyme Q). SDH also oxidizes malate to the non-canonical enol form of oxaloacetate, enol-oxaloacetate. Enol-oxaloacetate, which is a potent inhibitor of the succinate dehydrogenase activity, is further isomerized into keto-oxaloacetate.</text>
</comment>
<keyword evidence="18 25" id="KW-0003">3Fe-4S</keyword>
<dbReference type="PROSITE" id="PS00198">
    <property type="entry name" value="4FE4S_FER_1"/>
    <property type="match status" value="1"/>
</dbReference>
<evidence type="ECO:0000256" key="13">
    <source>
        <dbReference type="ARBA" id="ARBA00022786"/>
    </source>
</evidence>
<evidence type="ECO:0000256" key="19">
    <source>
        <dbReference type="ARBA" id="ARBA00046167"/>
    </source>
</evidence>
<evidence type="ECO:0000256" key="15">
    <source>
        <dbReference type="ARBA" id="ARBA00023002"/>
    </source>
</evidence>
<evidence type="ECO:0000256" key="10">
    <source>
        <dbReference type="ARBA" id="ARBA00022723"/>
    </source>
</evidence>
<dbReference type="Gene3D" id="2.30.30.1190">
    <property type="match status" value="1"/>
</dbReference>
<comment type="catalytic activity">
    <reaction evidence="23">
        <text>a quinone + succinate = fumarate + a quinol</text>
        <dbReference type="Rhea" id="RHEA:40523"/>
        <dbReference type="ChEBI" id="CHEBI:24646"/>
        <dbReference type="ChEBI" id="CHEBI:29806"/>
        <dbReference type="ChEBI" id="CHEBI:30031"/>
        <dbReference type="ChEBI" id="CHEBI:132124"/>
        <dbReference type="EC" id="1.3.5.1"/>
    </reaction>
</comment>
<dbReference type="Proteomes" id="UP001159641">
    <property type="component" value="Unassembled WGS sequence"/>
</dbReference>
<evidence type="ECO:0000259" key="27">
    <source>
        <dbReference type="PROSITE" id="PS50103"/>
    </source>
</evidence>
<evidence type="ECO:0000256" key="22">
    <source>
        <dbReference type="ARBA" id="ARBA00048512"/>
    </source>
</evidence>
<keyword evidence="8" id="KW-0808">Transferase</keyword>
<evidence type="ECO:0000256" key="25">
    <source>
        <dbReference type="RuleBase" id="RU361237"/>
    </source>
</evidence>
<comment type="catalytic activity">
    <reaction evidence="21">
        <text>(R)-malate + a quinone = enol-oxaloacetate + a quinol</text>
        <dbReference type="Rhea" id="RHEA:79827"/>
        <dbReference type="ChEBI" id="CHEBI:15588"/>
        <dbReference type="ChEBI" id="CHEBI:17479"/>
        <dbReference type="ChEBI" id="CHEBI:24646"/>
        <dbReference type="ChEBI" id="CHEBI:132124"/>
    </reaction>
    <physiologicalReaction direction="left-to-right" evidence="21">
        <dbReference type="Rhea" id="RHEA:79828"/>
    </physiologicalReaction>
</comment>
<comment type="subunit">
    <text evidence="20">Component of complex II composed of four subunits: the flavoprotein (FP) SDHA, iron-sulfur protein (IP) SDHB, and a cytochrome b560 composed of SDHC and SDHD. Interacts with SDHAF1; the interaction is required for iron-sulfur cluster incorporation into SDHB.</text>
</comment>
<dbReference type="GO" id="GO:0022904">
    <property type="term" value="P:respiratory electron transport chain"/>
    <property type="evidence" value="ECO:0007669"/>
    <property type="project" value="TreeGrafter"/>
</dbReference>
<keyword evidence="11" id="KW-0677">Repeat</keyword>
<feature type="zinc finger region" description="C3H1-type" evidence="24">
    <location>
        <begin position="100"/>
        <end position="127"/>
    </location>
</feature>
<dbReference type="GO" id="GO:0061630">
    <property type="term" value="F:ubiquitin protein ligase activity"/>
    <property type="evidence" value="ECO:0007669"/>
    <property type="project" value="UniProtKB-EC"/>
</dbReference>
<comment type="caution">
    <text evidence="30">The sequence shown here is derived from an EMBL/GenBank/DDBJ whole genome shotgun (WGS) entry which is preliminary data.</text>
</comment>
<keyword evidence="17 25" id="KW-0411">Iron-sulfur</keyword>
<comment type="cofactor">
    <cofactor evidence="25">
        <name>[3Fe-4S] cluster</name>
        <dbReference type="ChEBI" id="CHEBI:21137"/>
    </cofactor>
    <text evidence="25">Binds 1 [3Fe-4S] cluster.</text>
</comment>
<comment type="similarity">
    <text evidence="4 25">Belongs to the succinate dehydrogenase/fumarate reductase iron-sulfur protein family.</text>
</comment>
<dbReference type="InterPro" id="IPR000571">
    <property type="entry name" value="Znf_CCCH"/>
</dbReference>
<dbReference type="InterPro" id="IPR050573">
    <property type="entry name" value="SDH/FRD_Iron-Sulfur"/>
</dbReference>
<evidence type="ECO:0000256" key="5">
    <source>
        <dbReference type="ARBA" id="ARBA00016766"/>
    </source>
</evidence>
<dbReference type="SUPFAM" id="SSF46548">
    <property type="entry name" value="alpha-helical ferredoxin"/>
    <property type="match status" value="1"/>
</dbReference>
<dbReference type="PROSITE" id="PS00518">
    <property type="entry name" value="ZF_RING_1"/>
    <property type="match status" value="1"/>
</dbReference>
<keyword evidence="7" id="KW-0816">Tricarboxylic acid cycle</keyword>
<dbReference type="InterPro" id="IPR009051">
    <property type="entry name" value="Helical_ferredxn"/>
</dbReference>
<dbReference type="Gene3D" id="4.10.1000.10">
    <property type="entry name" value="Zinc finger, CCCH-type"/>
    <property type="match status" value="1"/>
</dbReference>
<dbReference type="Pfam" id="PF00642">
    <property type="entry name" value="zf-CCCH"/>
    <property type="match status" value="1"/>
</dbReference>
<keyword evidence="25" id="KW-0472">Membrane</keyword>
<dbReference type="InterPro" id="IPR017900">
    <property type="entry name" value="4Fe4S_Fe_S_CS"/>
</dbReference>
<evidence type="ECO:0000256" key="1">
    <source>
        <dbReference type="ARBA" id="ARBA00000900"/>
    </source>
</evidence>
<dbReference type="InterPro" id="IPR001041">
    <property type="entry name" value="2Fe-2S_ferredoxin-type"/>
</dbReference>
<evidence type="ECO:0000256" key="4">
    <source>
        <dbReference type="ARBA" id="ARBA00009433"/>
    </source>
</evidence>
<feature type="domain" description="RING-type" evidence="26">
    <location>
        <begin position="173"/>
        <end position="227"/>
    </location>
</feature>
<comment type="catalytic activity">
    <reaction evidence="1">
        <text>S-ubiquitinyl-[E2 ubiquitin-conjugating enzyme]-L-cysteine + [acceptor protein]-L-lysine = [E2 ubiquitin-conjugating enzyme]-L-cysteine + N(6)-ubiquitinyl-[acceptor protein]-L-lysine.</text>
        <dbReference type="EC" id="2.3.2.27"/>
    </reaction>
</comment>
<name>A0AB34GQU4_ESCRO</name>
<evidence type="ECO:0000256" key="24">
    <source>
        <dbReference type="PROSITE-ProRule" id="PRU00723"/>
    </source>
</evidence>
<keyword evidence="15" id="KW-0560">Oxidoreductase</keyword>
<feature type="domain" description="4Fe-4S ferredoxin-type" evidence="29">
    <location>
        <begin position="456"/>
        <end position="486"/>
    </location>
</feature>
<evidence type="ECO:0000256" key="2">
    <source>
        <dbReference type="ARBA" id="ARBA00004443"/>
    </source>
</evidence>
<comment type="cofactor">
    <cofactor evidence="25">
        <name>[2Fe-2S] cluster</name>
        <dbReference type="ChEBI" id="CHEBI:190135"/>
    </cofactor>
    <text evidence="25">Binds 1 [2Fe-2S] cluster.</text>
</comment>
<feature type="domain" description="C3H1-type" evidence="27">
    <location>
        <begin position="256"/>
        <end position="285"/>
    </location>
</feature>
<dbReference type="Pfam" id="PF13085">
    <property type="entry name" value="Fer2_3"/>
    <property type="match status" value="1"/>
</dbReference>
<dbReference type="FunFam" id="3.30.40.10:FF:000117">
    <property type="entry name" value="Probable E3 ubiquitin-protein ligase makorin-1"/>
    <property type="match status" value="1"/>
</dbReference>
<feature type="zinc finger region" description="C3H1-type" evidence="24">
    <location>
        <begin position="256"/>
        <end position="285"/>
    </location>
</feature>
<protein>
    <recommendedName>
        <fullName evidence="5 25">Succinate dehydrogenase [ubiquinone] iron-sulfur subunit, mitochondrial</fullName>
        <ecNumber evidence="25">1.3.5.1</ecNumber>
    </recommendedName>
</protein>
<reference evidence="30 31" key="1">
    <citation type="submission" date="2022-11" db="EMBL/GenBank/DDBJ databases">
        <title>Whole genome sequence of Eschrichtius robustus ER-17-0199.</title>
        <authorList>
            <person name="Bruniche-Olsen A."/>
            <person name="Black A.N."/>
            <person name="Fields C.J."/>
            <person name="Walden K."/>
            <person name="Dewoody J.A."/>
        </authorList>
    </citation>
    <scope>NUCLEOTIDE SEQUENCE [LARGE SCALE GENOMIC DNA]</scope>
    <source>
        <strain evidence="30">ER-17-0199</strain>
        <tissue evidence="30">Blubber</tissue>
    </source>
</reference>
<proteinExistence type="inferred from homology"/>
<accession>A0AB34GQU4</accession>
<dbReference type="GO" id="GO:0006099">
    <property type="term" value="P:tricarboxylic acid cycle"/>
    <property type="evidence" value="ECO:0007669"/>
    <property type="project" value="UniProtKB-KW"/>
</dbReference>
<dbReference type="InterPro" id="IPR025192">
    <property type="entry name" value="Succ_DH/fum_Rdtase_N"/>
</dbReference>
<evidence type="ECO:0000256" key="7">
    <source>
        <dbReference type="ARBA" id="ARBA00022532"/>
    </source>
</evidence>
<evidence type="ECO:0000313" key="31">
    <source>
        <dbReference type="Proteomes" id="UP001159641"/>
    </source>
</evidence>
<comment type="catalytic activity">
    <reaction evidence="22">
        <text>(S)-malate + a quinone = enol-oxaloacetate + a quinol</text>
        <dbReference type="Rhea" id="RHEA:79831"/>
        <dbReference type="ChEBI" id="CHEBI:15589"/>
        <dbReference type="ChEBI" id="CHEBI:17479"/>
        <dbReference type="ChEBI" id="CHEBI:24646"/>
        <dbReference type="ChEBI" id="CHEBI:132124"/>
    </reaction>
    <physiologicalReaction direction="left-to-right" evidence="22">
        <dbReference type="Rhea" id="RHEA:79832"/>
    </physiologicalReaction>
</comment>
<feature type="domain" description="C3H1-type" evidence="27">
    <location>
        <begin position="100"/>
        <end position="127"/>
    </location>
</feature>
<dbReference type="GO" id="GO:0051538">
    <property type="term" value="F:3 iron, 4 sulfur cluster binding"/>
    <property type="evidence" value="ECO:0007669"/>
    <property type="project" value="UniProtKB-KW"/>
</dbReference>
<evidence type="ECO:0000256" key="17">
    <source>
        <dbReference type="ARBA" id="ARBA00023014"/>
    </source>
</evidence>